<comment type="caution">
    <text evidence="2">The sequence shown here is derived from an EMBL/GenBank/DDBJ whole genome shotgun (WGS) entry which is preliminary data.</text>
</comment>
<proteinExistence type="predicted"/>
<reference evidence="2 3" key="1">
    <citation type="submission" date="2022-12" db="EMBL/GenBank/DDBJ databases">
        <title>Draft genome sequence of Paenibacillus sp. dW9.</title>
        <authorList>
            <person name="Choi E.-W."/>
            <person name="Kim D.-U."/>
        </authorList>
    </citation>
    <scope>NUCLEOTIDE SEQUENCE [LARGE SCALE GENOMIC DNA]</scope>
    <source>
        <strain evidence="3">dW9</strain>
    </source>
</reference>
<keyword evidence="1" id="KW-0812">Transmembrane</keyword>
<feature type="transmembrane region" description="Helical" evidence="1">
    <location>
        <begin position="44"/>
        <end position="64"/>
    </location>
</feature>
<evidence type="ECO:0000313" key="2">
    <source>
        <dbReference type="EMBL" id="MCZ8513114.1"/>
    </source>
</evidence>
<feature type="transmembrane region" description="Helical" evidence="1">
    <location>
        <begin position="70"/>
        <end position="88"/>
    </location>
</feature>
<keyword evidence="1" id="KW-1133">Transmembrane helix</keyword>
<dbReference type="Proteomes" id="UP001527882">
    <property type="component" value="Unassembled WGS sequence"/>
</dbReference>
<keyword evidence="3" id="KW-1185">Reference proteome</keyword>
<dbReference type="EMBL" id="JAQAGZ010000006">
    <property type="protein sequence ID" value="MCZ8513114.1"/>
    <property type="molecule type" value="Genomic_DNA"/>
</dbReference>
<evidence type="ECO:0000256" key="1">
    <source>
        <dbReference type="SAM" id="Phobius"/>
    </source>
</evidence>
<dbReference type="RefSeq" id="WP_269881575.1">
    <property type="nucleotide sequence ID" value="NZ_JAQAGZ010000006.1"/>
</dbReference>
<evidence type="ECO:0000313" key="3">
    <source>
        <dbReference type="Proteomes" id="UP001527882"/>
    </source>
</evidence>
<gene>
    <name evidence="2" type="ORF">O9H85_11905</name>
</gene>
<protein>
    <submittedName>
        <fullName evidence="2">Uncharacterized protein</fullName>
    </submittedName>
</protein>
<keyword evidence="1" id="KW-0472">Membrane</keyword>
<accession>A0ABT4Q8A2</accession>
<sequence length="169" mass="19357">MSRKWERMVKKNTKVTNARRKKSGSNPISGGVADDSSVFKGRSWLWPLLLVAIGFFCFVAFRSAARQDNLYWVTGASYIFLAVLIYWARRPYLKVGKQSLTSRRFSGERTVEAAQISEIAFSKDAVVIIVQPKNSRWVFTRFYHQFPLEPVKAALKEFANKNAIALKEE</sequence>
<name>A0ABT4Q8A2_9BACL</name>
<organism evidence="2 3">
    <name type="scientific">Paenibacillus gyeongsangnamensis</name>
    <dbReference type="NCBI Taxonomy" id="3388067"/>
    <lineage>
        <taxon>Bacteria</taxon>
        <taxon>Bacillati</taxon>
        <taxon>Bacillota</taxon>
        <taxon>Bacilli</taxon>
        <taxon>Bacillales</taxon>
        <taxon>Paenibacillaceae</taxon>
        <taxon>Paenibacillus</taxon>
    </lineage>
</organism>